<dbReference type="InterPro" id="IPR015422">
    <property type="entry name" value="PyrdxlP-dep_Trfase_small"/>
</dbReference>
<dbReference type="GO" id="GO:0019343">
    <property type="term" value="P:cysteine biosynthetic process via cystathionine"/>
    <property type="evidence" value="ECO:0007669"/>
    <property type="project" value="TreeGrafter"/>
</dbReference>
<dbReference type="GO" id="GO:0005737">
    <property type="term" value="C:cytoplasm"/>
    <property type="evidence" value="ECO:0007669"/>
    <property type="project" value="TreeGrafter"/>
</dbReference>
<evidence type="ECO:0000256" key="4">
    <source>
        <dbReference type="PIRSR" id="PIRSR001434-2"/>
    </source>
</evidence>
<dbReference type="Proteomes" id="UP000276103">
    <property type="component" value="Unassembled WGS sequence"/>
</dbReference>
<dbReference type="CDD" id="cd00614">
    <property type="entry name" value="CGS_like"/>
    <property type="match status" value="1"/>
</dbReference>
<dbReference type="InterPro" id="IPR054542">
    <property type="entry name" value="Cys_met_metab_PP"/>
</dbReference>
<dbReference type="GO" id="GO:0004123">
    <property type="term" value="F:cystathionine gamma-lyase activity"/>
    <property type="evidence" value="ECO:0007669"/>
    <property type="project" value="UniProtKB-ARBA"/>
</dbReference>
<evidence type="ECO:0000256" key="3">
    <source>
        <dbReference type="ARBA" id="ARBA00022898"/>
    </source>
</evidence>
<protein>
    <submittedName>
        <fullName evidence="6">Cystathionine gamma-synthase</fullName>
    </submittedName>
</protein>
<proteinExistence type="inferred from homology"/>
<dbReference type="FunFam" id="3.40.640.10:FF:000009">
    <property type="entry name" value="Cystathionine gamma-synthase homolog"/>
    <property type="match status" value="1"/>
</dbReference>
<comment type="similarity">
    <text evidence="2 5">Belongs to the trans-sulfuration enzymes family.</text>
</comment>
<dbReference type="InterPro" id="IPR015421">
    <property type="entry name" value="PyrdxlP-dep_Trfase_major"/>
</dbReference>
<dbReference type="OrthoDB" id="9780685at2"/>
<accession>A0A3S1CXA2</accession>
<dbReference type="SUPFAM" id="SSF53383">
    <property type="entry name" value="PLP-dependent transferases"/>
    <property type="match status" value="1"/>
</dbReference>
<dbReference type="GO" id="GO:0019346">
    <property type="term" value="P:transsulfuration"/>
    <property type="evidence" value="ECO:0007669"/>
    <property type="project" value="InterPro"/>
</dbReference>
<dbReference type="InterPro" id="IPR000277">
    <property type="entry name" value="Cys/Met-Metab_PyrdxlP-dep_enz"/>
</dbReference>
<dbReference type="PANTHER" id="PTHR11808">
    <property type="entry name" value="TRANS-SULFURATION ENZYME FAMILY MEMBER"/>
    <property type="match status" value="1"/>
</dbReference>
<dbReference type="PROSITE" id="PS00868">
    <property type="entry name" value="CYS_MET_METAB_PP"/>
    <property type="match status" value="1"/>
</dbReference>
<dbReference type="PIRSF" id="PIRSF001434">
    <property type="entry name" value="CGS"/>
    <property type="match status" value="1"/>
</dbReference>
<evidence type="ECO:0000256" key="1">
    <source>
        <dbReference type="ARBA" id="ARBA00001933"/>
    </source>
</evidence>
<keyword evidence="3 4" id="KW-0663">Pyridoxal phosphate</keyword>
<evidence type="ECO:0000256" key="5">
    <source>
        <dbReference type="RuleBase" id="RU362118"/>
    </source>
</evidence>
<dbReference type="GO" id="GO:0003962">
    <property type="term" value="F:cystathionine gamma-synthase activity"/>
    <property type="evidence" value="ECO:0007669"/>
    <property type="project" value="TreeGrafter"/>
</dbReference>
<dbReference type="Pfam" id="PF01053">
    <property type="entry name" value="Cys_Met_Meta_PP"/>
    <property type="match status" value="1"/>
</dbReference>
<sequence length="380" mass="42036">MEFETRAIHEGQKPDLQTGAVIVPIYLTSTYEQEAIGQHKGYEYSRTGNPTRKALEDALASLENAKFGLAFASGLAATTTVLSLLKTGDHIVAGDDLYGGTYRLLEKVVKNWGVDTTYVDIDNINDFESAIQSNTKLIWIETPTNPLLKIIDIAALANFAHQNNIILVVDNTFASPYFQQPLNLGADIVVHSTTKYLGGHSDIIGGAVVTSNEELYQQLKFYQNAIGAVPSPFDSWLVLRGIKTLAVRMREHEKNALFLAKYLEKHPKVARIYYPGLPTHEQYHLAKEQMSGFGGMISLELKGGLTEVERFASRLQLFLLAESLGGVESLLCYPAKMTHGSLPEAERLKRGIKENLVRLSVGIEHYLDLQADVENALADK</sequence>
<dbReference type="EMBL" id="RSCM01000001">
    <property type="protein sequence ID" value="RUS99805.1"/>
    <property type="molecule type" value="Genomic_DNA"/>
</dbReference>
<reference evidence="6 7" key="1">
    <citation type="journal article" date="2019" name="Genome Biol. Evol.">
        <title>Day and night: Metabolic profiles and evolutionary relationships of six axenic non-marine cyanobacteria.</title>
        <authorList>
            <person name="Will S.E."/>
            <person name="Henke P."/>
            <person name="Boedeker C."/>
            <person name="Huang S."/>
            <person name="Brinkmann H."/>
            <person name="Rohde M."/>
            <person name="Jarek M."/>
            <person name="Friedl T."/>
            <person name="Seufert S."/>
            <person name="Schumacher M."/>
            <person name="Overmann J."/>
            <person name="Neumann-Schaal M."/>
            <person name="Petersen J."/>
        </authorList>
    </citation>
    <scope>NUCLEOTIDE SEQUENCE [LARGE SCALE GENOMIC DNA]</scope>
    <source>
        <strain evidence="6 7">SAG 1403-4b</strain>
    </source>
</reference>
<comment type="caution">
    <text evidence="6">The sequence shown here is derived from an EMBL/GenBank/DDBJ whole genome shotgun (WGS) entry which is preliminary data.</text>
</comment>
<comment type="cofactor">
    <cofactor evidence="1 5">
        <name>pyridoxal 5'-phosphate</name>
        <dbReference type="ChEBI" id="CHEBI:597326"/>
    </cofactor>
</comment>
<name>A0A3S1CXA2_ANAVA</name>
<dbReference type="FunFam" id="3.90.1150.10:FF:000008">
    <property type="entry name" value="Cystathionine gamma-synthase"/>
    <property type="match status" value="1"/>
</dbReference>
<dbReference type="PANTHER" id="PTHR11808:SF15">
    <property type="entry name" value="CYSTATHIONINE GAMMA-LYASE"/>
    <property type="match status" value="1"/>
</dbReference>
<evidence type="ECO:0000256" key="2">
    <source>
        <dbReference type="ARBA" id="ARBA00009077"/>
    </source>
</evidence>
<dbReference type="InterPro" id="IPR015424">
    <property type="entry name" value="PyrdxlP-dep_Trfase"/>
</dbReference>
<gene>
    <name evidence="6" type="primary">metB</name>
    <name evidence="6" type="ORF">DSM107003_03890</name>
</gene>
<dbReference type="GO" id="GO:0030170">
    <property type="term" value="F:pyridoxal phosphate binding"/>
    <property type="evidence" value="ECO:0007669"/>
    <property type="project" value="InterPro"/>
</dbReference>
<evidence type="ECO:0000313" key="6">
    <source>
        <dbReference type="EMBL" id="RUS99805.1"/>
    </source>
</evidence>
<dbReference type="AlphaFoldDB" id="A0A3S1CXA2"/>
<feature type="modified residue" description="N6-(pyridoxal phosphate)lysine" evidence="4">
    <location>
        <position position="195"/>
    </location>
</feature>
<dbReference type="Gene3D" id="3.40.640.10">
    <property type="entry name" value="Type I PLP-dependent aspartate aminotransferase-like (Major domain)"/>
    <property type="match status" value="1"/>
</dbReference>
<evidence type="ECO:0000313" key="7">
    <source>
        <dbReference type="Proteomes" id="UP000276103"/>
    </source>
</evidence>
<keyword evidence="7" id="KW-1185">Reference proteome</keyword>
<dbReference type="Gene3D" id="3.90.1150.10">
    <property type="entry name" value="Aspartate Aminotransferase, domain 1"/>
    <property type="match status" value="1"/>
</dbReference>
<organism evidence="6 7">
    <name type="scientific">Trichormus variabilis SAG 1403-4b</name>
    <dbReference type="NCBI Taxonomy" id="447716"/>
    <lineage>
        <taxon>Bacteria</taxon>
        <taxon>Bacillati</taxon>
        <taxon>Cyanobacteriota</taxon>
        <taxon>Cyanophyceae</taxon>
        <taxon>Nostocales</taxon>
        <taxon>Nostocaceae</taxon>
        <taxon>Trichormus</taxon>
    </lineage>
</organism>
<dbReference type="NCBIfam" id="NF005871">
    <property type="entry name" value="PRK07811.1"/>
    <property type="match status" value="1"/>
</dbReference>